<accession>Q47JS9</accession>
<dbReference type="STRING" id="159087.Daro_0143"/>
<dbReference type="HOGENOM" id="CLU_1183080_0_0_4"/>
<organism evidence="1">
    <name type="scientific">Dechloromonas aromatica (strain RCB)</name>
    <dbReference type="NCBI Taxonomy" id="159087"/>
    <lineage>
        <taxon>Bacteria</taxon>
        <taxon>Pseudomonadati</taxon>
        <taxon>Pseudomonadota</taxon>
        <taxon>Betaproteobacteria</taxon>
        <taxon>Rhodocyclales</taxon>
        <taxon>Azonexaceae</taxon>
        <taxon>Dechloromonas</taxon>
    </lineage>
</organism>
<gene>
    <name evidence="1" type="ordered locus">Daro_0143</name>
</gene>
<dbReference type="AlphaFoldDB" id="Q47JS9"/>
<dbReference type="EMBL" id="CP000089">
    <property type="protein sequence ID" value="AAZ44902.1"/>
    <property type="molecule type" value="Genomic_DNA"/>
</dbReference>
<proteinExistence type="predicted"/>
<sequence>MNPEDWLHKALGINPPWQISHLIENLSTSRLDVWVSLERPKSGWFFSQRPSAPDHTLPVWRHLNIGNFKCHIHANPLEAGRHNNLGWIGDDGQPFTRAMVQLIGAHFLAGLSIQAVCPLLDIPAADVWKLKHNLDNGRTSLNAPAPLGDSPAVDHIIPEASHAVWQQLLSGEFNLDIRVLSLKLLMTKLREQVLRIQDSEVHALKAHELQRYFVRHAHLLAHELEQINRI</sequence>
<dbReference type="KEGG" id="dar:Daro_0143"/>
<dbReference type="OrthoDB" id="8558817at2"/>
<name>Q47JS9_DECAR</name>
<protein>
    <submittedName>
        <fullName evidence="1">Uncharacterized protein</fullName>
    </submittedName>
</protein>
<reference evidence="1" key="1">
    <citation type="submission" date="2005-08" db="EMBL/GenBank/DDBJ databases">
        <title>Complete sequence of Dechloromonas aromatica RCB.</title>
        <authorList>
            <person name="Salinero K.K."/>
            <person name="Copeland A."/>
            <person name="Lucas S."/>
            <person name="Lapidus A."/>
            <person name="Barry K."/>
            <person name="Detter J.C."/>
            <person name="Glavina T."/>
            <person name="Hammon N."/>
            <person name="Israni S."/>
            <person name="Pitluck S."/>
            <person name="Di Bartolo G."/>
            <person name="Trong S."/>
            <person name="Schmutz J."/>
            <person name="Larimer F."/>
            <person name="Land M."/>
            <person name="Ivanova N."/>
            <person name="Richardson P."/>
        </authorList>
    </citation>
    <scope>NUCLEOTIDE SEQUENCE</scope>
    <source>
        <strain evidence="1">RCB</strain>
    </source>
</reference>
<evidence type="ECO:0000313" key="1">
    <source>
        <dbReference type="EMBL" id="AAZ44902.1"/>
    </source>
</evidence>
<dbReference type="eggNOG" id="ENOG50304UC">
    <property type="taxonomic scope" value="Bacteria"/>
</dbReference>